<sequence>TMFTTKHCYSLSCLQKYFMRSPSPHRALLLRMLVKKINWSLIAVHATRMHFTQRYIIGEPLGNNCRPDNPDCSLCAIRRFLRSMAAALLLRPRVTHVSAVLVRWLSLGFAQHVRGHAHVPVVV</sequence>
<organism evidence="1 2">
    <name type="scientific">Ancylostoma duodenale</name>
    <dbReference type="NCBI Taxonomy" id="51022"/>
    <lineage>
        <taxon>Eukaryota</taxon>
        <taxon>Metazoa</taxon>
        <taxon>Ecdysozoa</taxon>
        <taxon>Nematoda</taxon>
        <taxon>Chromadorea</taxon>
        <taxon>Rhabditida</taxon>
        <taxon>Rhabditina</taxon>
        <taxon>Rhabditomorpha</taxon>
        <taxon>Strongyloidea</taxon>
        <taxon>Ancylostomatidae</taxon>
        <taxon>Ancylostomatinae</taxon>
        <taxon>Ancylostoma</taxon>
    </lineage>
</organism>
<accession>A0A0C2G4I3</accession>
<protein>
    <submittedName>
        <fullName evidence="1">Uncharacterized protein</fullName>
    </submittedName>
</protein>
<keyword evidence="2" id="KW-1185">Reference proteome</keyword>
<dbReference type="Proteomes" id="UP000054047">
    <property type="component" value="Unassembled WGS sequence"/>
</dbReference>
<proteinExistence type="predicted"/>
<dbReference type="EMBL" id="KN736597">
    <property type="protein sequence ID" value="KIH55870.1"/>
    <property type="molecule type" value="Genomic_DNA"/>
</dbReference>
<dbReference type="AlphaFoldDB" id="A0A0C2G4I3"/>
<name>A0A0C2G4I3_9BILA</name>
<evidence type="ECO:0000313" key="1">
    <source>
        <dbReference type="EMBL" id="KIH55870.1"/>
    </source>
</evidence>
<reference evidence="1 2" key="1">
    <citation type="submission" date="2013-12" db="EMBL/GenBank/DDBJ databases">
        <title>Draft genome of the parsitic nematode Ancylostoma duodenale.</title>
        <authorList>
            <person name="Mitreva M."/>
        </authorList>
    </citation>
    <scope>NUCLEOTIDE SEQUENCE [LARGE SCALE GENOMIC DNA]</scope>
    <source>
        <strain evidence="1 2">Zhejiang</strain>
    </source>
</reference>
<evidence type="ECO:0000313" key="2">
    <source>
        <dbReference type="Proteomes" id="UP000054047"/>
    </source>
</evidence>
<feature type="non-terminal residue" evidence="1">
    <location>
        <position position="1"/>
    </location>
</feature>
<gene>
    <name evidence="1" type="ORF">ANCDUO_13964</name>
</gene>